<dbReference type="EMBL" id="NPEF01000247">
    <property type="protein sequence ID" value="PJZ91596.1"/>
    <property type="molecule type" value="Genomic_DNA"/>
</dbReference>
<reference evidence="1" key="1">
    <citation type="submission" date="2017-07" db="EMBL/GenBank/DDBJ databases">
        <title>Leptospira spp. isolated from tropical soils.</title>
        <authorList>
            <person name="Thibeaux R."/>
            <person name="Iraola G."/>
            <person name="Ferres I."/>
            <person name="Bierque E."/>
            <person name="Girault D."/>
            <person name="Soupe-Gilbert M.-E."/>
            <person name="Picardeau M."/>
            <person name="Goarant C."/>
        </authorList>
    </citation>
    <scope>NUCLEOTIDE SEQUENCE [LARGE SCALE GENOMIC DNA]</scope>
    <source>
        <strain evidence="1">ATI7-C-A5</strain>
    </source>
</reference>
<sequence>MVLPYLASDDHQIEKTPGRKVCQEVKSASIFLDLFPRTANLNCRADLVRITLWPSLIKRNVPSE</sequence>
<accession>A0A2N0B504</accession>
<dbReference type="AlphaFoldDB" id="A0A2N0BJN0"/>
<name>A0A2N0BJN0_9LEPT</name>
<organism evidence="1">
    <name type="scientific">Leptospira ellisii</name>
    <dbReference type="NCBI Taxonomy" id="2023197"/>
    <lineage>
        <taxon>Bacteria</taxon>
        <taxon>Pseudomonadati</taxon>
        <taxon>Spirochaetota</taxon>
        <taxon>Spirochaetia</taxon>
        <taxon>Leptospirales</taxon>
        <taxon>Leptospiraceae</taxon>
        <taxon>Leptospira</taxon>
    </lineage>
</organism>
<protein>
    <submittedName>
        <fullName evidence="1">Uncharacterized protein</fullName>
    </submittedName>
</protein>
<proteinExistence type="predicted"/>
<dbReference type="OrthoDB" id="333648at2"/>
<accession>A0A2N0BJN0</accession>
<comment type="caution">
    <text evidence="1">The sequence shown here is derived from an EMBL/GenBank/DDBJ whole genome shotgun (WGS) entry which is preliminary data.</text>
</comment>
<gene>
    <name evidence="1" type="ORF">CH379_17750</name>
</gene>
<evidence type="ECO:0000313" key="1">
    <source>
        <dbReference type="EMBL" id="PJZ91596.1"/>
    </source>
</evidence>